<accession>A0A5S9IMR6</accession>
<keyword evidence="5" id="KW-1185">Reference proteome</keyword>
<dbReference type="Proteomes" id="UP000326354">
    <property type="component" value="Chromosome"/>
</dbReference>
<evidence type="ECO:0000256" key="1">
    <source>
        <dbReference type="ARBA" id="ARBA00022737"/>
    </source>
</evidence>
<name>A0A5S9IMR6_UABAM</name>
<keyword evidence="2 3" id="KW-0802">TPR repeat</keyword>
<dbReference type="EMBL" id="AP019860">
    <property type="protein sequence ID" value="BBM84191.1"/>
    <property type="molecule type" value="Genomic_DNA"/>
</dbReference>
<proteinExistence type="predicted"/>
<organism evidence="4 5">
    <name type="scientific">Uabimicrobium amorphum</name>
    <dbReference type="NCBI Taxonomy" id="2596890"/>
    <lineage>
        <taxon>Bacteria</taxon>
        <taxon>Pseudomonadati</taxon>
        <taxon>Planctomycetota</taxon>
        <taxon>Candidatus Uabimicrobiia</taxon>
        <taxon>Candidatus Uabimicrobiales</taxon>
        <taxon>Candidatus Uabimicrobiaceae</taxon>
        <taxon>Candidatus Uabimicrobium</taxon>
    </lineage>
</organism>
<evidence type="ECO:0000256" key="3">
    <source>
        <dbReference type="PROSITE-ProRule" id="PRU00339"/>
    </source>
</evidence>
<dbReference type="SMART" id="SM00028">
    <property type="entry name" value="TPR"/>
    <property type="match status" value="2"/>
</dbReference>
<dbReference type="Pfam" id="PF07719">
    <property type="entry name" value="TPR_2"/>
    <property type="match status" value="1"/>
</dbReference>
<dbReference type="AlphaFoldDB" id="A0A5S9IMR6"/>
<protein>
    <recommendedName>
        <fullName evidence="6">Tetratricopeptide repeat protein</fullName>
    </recommendedName>
</protein>
<dbReference type="InterPro" id="IPR011990">
    <property type="entry name" value="TPR-like_helical_dom_sf"/>
</dbReference>
<keyword evidence="1" id="KW-0677">Repeat</keyword>
<reference evidence="4 5" key="1">
    <citation type="submission" date="2019-08" db="EMBL/GenBank/DDBJ databases">
        <title>Complete genome sequence of Candidatus Uab amorphum.</title>
        <authorList>
            <person name="Shiratori T."/>
            <person name="Suzuki S."/>
            <person name="Kakizawa Y."/>
            <person name="Ishida K."/>
        </authorList>
    </citation>
    <scope>NUCLEOTIDE SEQUENCE [LARGE SCALE GENOMIC DNA]</scope>
    <source>
        <strain evidence="4 5">SRT547</strain>
    </source>
</reference>
<dbReference type="KEGG" id="uam:UABAM_02547"/>
<evidence type="ECO:0000256" key="2">
    <source>
        <dbReference type="ARBA" id="ARBA00022803"/>
    </source>
</evidence>
<evidence type="ECO:0000313" key="4">
    <source>
        <dbReference type="EMBL" id="BBM84191.1"/>
    </source>
</evidence>
<dbReference type="InterPro" id="IPR013105">
    <property type="entry name" value="TPR_2"/>
</dbReference>
<sequence>MENSRKALLNRLRQEREKFAVKKNWPGMLLVLNRMLDIDPSSKRFCALADLLRKLGCFEEAKKNYEDAIILNPDNEKAHRGLERVGEKIKHLERVFSPKMLSTYEELSTSSVKKIRQQIMNSICEQDWENAAHYCSELTELQATPIRFCMEAAMLIKCARWEEAVISYDKALLRDTHCLVAINGIERVKEALQERKRYELKIITLDPEPEDQFRQTFDDSMYLGIAEDKKKKDDDSSGEIIV</sequence>
<dbReference type="RefSeq" id="WP_151968361.1">
    <property type="nucleotide sequence ID" value="NZ_AP019860.1"/>
</dbReference>
<dbReference type="InterPro" id="IPR019734">
    <property type="entry name" value="TPR_rpt"/>
</dbReference>
<dbReference type="Gene3D" id="1.25.40.10">
    <property type="entry name" value="Tetratricopeptide repeat domain"/>
    <property type="match status" value="1"/>
</dbReference>
<evidence type="ECO:0000313" key="5">
    <source>
        <dbReference type="Proteomes" id="UP000326354"/>
    </source>
</evidence>
<evidence type="ECO:0008006" key="6">
    <source>
        <dbReference type="Google" id="ProtNLM"/>
    </source>
</evidence>
<dbReference type="PROSITE" id="PS50005">
    <property type="entry name" value="TPR"/>
    <property type="match status" value="1"/>
</dbReference>
<gene>
    <name evidence="4" type="ORF">UABAM_02547</name>
</gene>
<dbReference type="SUPFAM" id="SSF48452">
    <property type="entry name" value="TPR-like"/>
    <property type="match status" value="1"/>
</dbReference>
<feature type="repeat" description="TPR" evidence="3">
    <location>
        <begin position="42"/>
        <end position="75"/>
    </location>
</feature>